<keyword evidence="3" id="KW-1185">Reference proteome</keyword>
<reference evidence="2" key="3">
    <citation type="submission" date="2025-09" db="UniProtKB">
        <authorList>
            <consortium name="Ensembl"/>
        </authorList>
    </citation>
    <scope>IDENTIFICATION</scope>
</reference>
<dbReference type="Gene3D" id="2.170.15.10">
    <property type="entry name" value="Proaerolysin, chain A, domain 3"/>
    <property type="match status" value="1"/>
</dbReference>
<dbReference type="PANTHER" id="PTHR39244:SF5">
    <property type="entry name" value="NATTERIN-3-LIKE"/>
    <property type="match status" value="1"/>
</dbReference>
<reference evidence="2 3" key="1">
    <citation type="journal article" date="2014" name="Nature">
        <title>The genomic substrate for adaptive radiation in African cichlid fish.</title>
        <authorList>
            <person name="Brawand D."/>
            <person name="Wagner C.E."/>
            <person name="Li Y.I."/>
            <person name="Malinsky M."/>
            <person name="Keller I."/>
            <person name="Fan S."/>
            <person name="Simakov O."/>
            <person name="Ng A.Y."/>
            <person name="Lim Z.W."/>
            <person name="Bezault E."/>
            <person name="Turner-Maier J."/>
            <person name="Johnson J."/>
            <person name="Alcazar R."/>
            <person name="Noh H.J."/>
            <person name="Russell P."/>
            <person name="Aken B."/>
            <person name="Alfoldi J."/>
            <person name="Amemiya C."/>
            <person name="Azzouzi N."/>
            <person name="Baroiller J.F."/>
            <person name="Barloy-Hubler F."/>
            <person name="Berlin A."/>
            <person name="Bloomquist R."/>
            <person name="Carleton K.L."/>
            <person name="Conte M.A."/>
            <person name="D'Cotta H."/>
            <person name="Eshel O."/>
            <person name="Gaffney L."/>
            <person name="Galibert F."/>
            <person name="Gante H.F."/>
            <person name="Gnerre S."/>
            <person name="Greuter L."/>
            <person name="Guyon R."/>
            <person name="Haddad N.S."/>
            <person name="Haerty W."/>
            <person name="Harris R.M."/>
            <person name="Hofmann H.A."/>
            <person name="Hourlier T."/>
            <person name="Hulata G."/>
            <person name="Jaffe D.B."/>
            <person name="Lara M."/>
            <person name="Lee A.P."/>
            <person name="MacCallum I."/>
            <person name="Mwaiko S."/>
            <person name="Nikaido M."/>
            <person name="Nishihara H."/>
            <person name="Ozouf-Costaz C."/>
            <person name="Penman D.J."/>
            <person name="Przybylski D."/>
            <person name="Rakotomanga M."/>
            <person name="Renn S.C.P."/>
            <person name="Ribeiro F.J."/>
            <person name="Ron M."/>
            <person name="Salzburger W."/>
            <person name="Sanchez-Pulido L."/>
            <person name="Santos M.E."/>
            <person name="Searle S."/>
            <person name="Sharpe T."/>
            <person name="Swofford R."/>
            <person name="Tan F.J."/>
            <person name="Williams L."/>
            <person name="Young S."/>
            <person name="Yin S."/>
            <person name="Okada N."/>
            <person name="Kocher T.D."/>
            <person name="Miska E.A."/>
            <person name="Lander E.S."/>
            <person name="Venkatesh B."/>
            <person name="Fernald R.D."/>
            <person name="Meyer A."/>
            <person name="Ponting C.P."/>
            <person name="Streelman J.T."/>
            <person name="Lindblad-Toh K."/>
            <person name="Seehausen O."/>
            <person name="Di Palma F."/>
        </authorList>
    </citation>
    <scope>NUCLEOTIDE SEQUENCE</scope>
</reference>
<sequence>MEDSSGIPPTSVNRLMQTNLPLLSVRNFRQKRQVQSSSFVPINGTNLMWVTWNNSLPNHTVSIYNGYTNQVDYICKYKCDAGFYTPSKGRYCSFSSNKRNTIGYKFEILVNKDNFEILEWKADSYGSVPKNSVWTCPGKQIYVGKNQYGLGKVSTKDKVFYLPYKDKEYSYKKYKVLTISENVISQTIYNVRYNNDDSKVFKFPPEVMHEATISNYECHKVVKTVTLSKTYEVQQRWDFAFSVKFGANTTIKAGIPLLVGGTVEVSTEVQFQFTKGATVTESMTDTASVELTVPPNHSCKFSTVRHKEKVDISFTALLRRTYGDGEIHTTSITGTYDNIQIGEIQAVVDRCELLEKFKHCPVQSSSTEQKNAANHTKHNENRKKENRNRRKLRLLSANVNFLENPVESSSSMSNNVNLVFLLLTSFYHFCLL</sequence>
<evidence type="ECO:0000313" key="2">
    <source>
        <dbReference type="Ensembl" id="ENSMZEP00005026778.1"/>
    </source>
</evidence>
<dbReference type="InterPro" id="IPR053237">
    <property type="entry name" value="Natterin_C"/>
</dbReference>
<dbReference type="Ensembl" id="ENSMZET00005027636.1">
    <property type="protein sequence ID" value="ENSMZEP00005026778.1"/>
    <property type="gene ID" value="ENSMZEG00005019970.1"/>
</dbReference>
<dbReference type="GeneTree" id="ENSGT00400000024875"/>
<dbReference type="Pfam" id="PF11901">
    <property type="entry name" value="DM9"/>
    <property type="match status" value="1"/>
</dbReference>
<dbReference type="CDD" id="cd20220">
    <property type="entry name" value="PFM_natterin-3-like"/>
    <property type="match status" value="1"/>
</dbReference>
<dbReference type="PANTHER" id="PTHR39244">
    <property type="entry name" value="NATTERIN-4"/>
    <property type="match status" value="1"/>
</dbReference>
<dbReference type="STRING" id="106582.ENSMZEP00005026778"/>
<proteinExistence type="predicted"/>
<feature type="compositionally biased region" description="Polar residues" evidence="1">
    <location>
        <begin position="364"/>
        <end position="374"/>
    </location>
</feature>
<dbReference type="SUPFAM" id="SSF56973">
    <property type="entry name" value="Aerolisin/ETX pore-forming domain"/>
    <property type="match status" value="1"/>
</dbReference>
<dbReference type="InterPro" id="IPR006616">
    <property type="entry name" value="DM9_repeat"/>
</dbReference>
<dbReference type="AlphaFoldDB" id="A0A3P9CWR2"/>
<protein>
    <submittedName>
        <fullName evidence="2">Protein FAM163B</fullName>
    </submittedName>
</protein>
<evidence type="ECO:0000256" key="1">
    <source>
        <dbReference type="SAM" id="MobiDB-lite"/>
    </source>
</evidence>
<feature type="region of interest" description="Disordered" evidence="1">
    <location>
        <begin position="364"/>
        <end position="389"/>
    </location>
</feature>
<accession>A0A3P9CWR2</accession>
<dbReference type="Proteomes" id="UP000265160">
    <property type="component" value="LG12"/>
</dbReference>
<dbReference type="RefSeq" id="XP_023008331.1">
    <property type="nucleotide sequence ID" value="XM_023152563.1"/>
</dbReference>
<name>A0A3P9CWR2_9CICH</name>
<evidence type="ECO:0000313" key="3">
    <source>
        <dbReference type="Proteomes" id="UP000265160"/>
    </source>
</evidence>
<reference evidence="2" key="2">
    <citation type="submission" date="2025-08" db="UniProtKB">
        <authorList>
            <consortium name="Ensembl"/>
        </authorList>
    </citation>
    <scope>IDENTIFICATION</scope>
</reference>
<dbReference type="GeneID" id="143412292"/>
<dbReference type="CTD" id="642968"/>
<organism evidence="2 3">
    <name type="scientific">Maylandia zebra</name>
    <name type="common">zebra mbuna</name>
    <dbReference type="NCBI Taxonomy" id="106582"/>
    <lineage>
        <taxon>Eukaryota</taxon>
        <taxon>Metazoa</taxon>
        <taxon>Chordata</taxon>
        <taxon>Craniata</taxon>
        <taxon>Vertebrata</taxon>
        <taxon>Euteleostomi</taxon>
        <taxon>Actinopterygii</taxon>
        <taxon>Neopterygii</taxon>
        <taxon>Teleostei</taxon>
        <taxon>Neoteleostei</taxon>
        <taxon>Acanthomorphata</taxon>
        <taxon>Ovalentaria</taxon>
        <taxon>Cichlomorphae</taxon>
        <taxon>Cichliformes</taxon>
        <taxon>Cichlidae</taxon>
        <taxon>African cichlids</taxon>
        <taxon>Pseudocrenilabrinae</taxon>
        <taxon>Haplochromini</taxon>
        <taxon>Maylandia</taxon>
        <taxon>Maylandia zebra complex</taxon>
    </lineage>
</organism>